<accession>A0ABM6FCU0</accession>
<feature type="chain" id="PRO_5046181374" evidence="2">
    <location>
        <begin position="21"/>
        <end position="325"/>
    </location>
</feature>
<dbReference type="InterPro" id="IPR030811">
    <property type="entry name" value="SoxH-rel_PQQ_1"/>
</dbReference>
<dbReference type="Gene3D" id="3.60.15.10">
    <property type="entry name" value="Ribonuclease Z/Hydroxyacylglutathione hydrolase-like"/>
    <property type="match status" value="1"/>
</dbReference>
<dbReference type="PANTHER" id="PTHR42951:SF4">
    <property type="entry name" value="ACYL-COENZYME A THIOESTERASE MBLAC2"/>
    <property type="match status" value="1"/>
</dbReference>
<keyword evidence="5" id="KW-1185">Reference proteome</keyword>
<keyword evidence="2" id="KW-0732">Signal</keyword>
<dbReference type="SUPFAM" id="SSF56281">
    <property type="entry name" value="Metallo-hydrolase/oxidoreductase"/>
    <property type="match status" value="1"/>
</dbReference>
<gene>
    <name evidence="4" type="ORF">BKK80_28115</name>
</gene>
<comment type="similarity">
    <text evidence="1">Belongs to the metallo-beta-lactamase superfamily. Class-B beta-lactamase family.</text>
</comment>
<dbReference type="RefSeq" id="WP_071019774.1">
    <property type="nucleotide sequence ID" value="NZ_CP017755.1"/>
</dbReference>
<dbReference type="EMBL" id="CP017755">
    <property type="protein sequence ID" value="AOZ09597.1"/>
    <property type="molecule type" value="Genomic_DNA"/>
</dbReference>
<evidence type="ECO:0000256" key="2">
    <source>
        <dbReference type="SAM" id="SignalP"/>
    </source>
</evidence>
<evidence type="ECO:0000313" key="4">
    <source>
        <dbReference type="EMBL" id="AOZ09597.1"/>
    </source>
</evidence>
<dbReference type="Proteomes" id="UP000177515">
    <property type="component" value="Chromosome 2"/>
</dbReference>
<dbReference type="NCBIfam" id="TIGR04558">
    <property type="entry name" value="SoxH_rel_PQQ_1"/>
    <property type="match status" value="1"/>
</dbReference>
<evidence type="ECO:0000313" key="5">
    <source>
        <dbReference type="Proteomes" id="UP000177515"/>
    </source>
</evidence>
<dbReference type="SMART" id="SM00849">
    <property type="entry name" value="Lactamase_B"/>
    <property type="match status" value="1"/>
</dbReference>
<dbReference type="InterPro" id="IPR050855">
    <property type="entry name" value="NDM-1-like"/>
</dbReference>
<dbReference type="CDD" id="cd16282">
    <property type="entry name" value="metallo-hydrolase-like_MBL-fold"/>
    <property type="match status" value="1"/>
</dbReference>
<protein>
    <submittedName>
        <fullName evidence="4">MBL fold metallo-hydrolase</fullName>
    </submittedName>
</protein>
<organism evidence="4 5">
    <name type="scientific">Cupriavidus malaysiensis</name>
    <dbReference type="NCBI Taxonomy" id="367825"/>
    <lineage>
        <taxon>Bacteria</taxon>
        <taxon>Pseudomonadati</taxon>
        <taxon>Pseudomonadota</taxon>
        <taxon>Betaproteobacteria</taxon>
        <taxon>Burkholderiales</taxon>
        <taxon>Burkholderiaceae</taxon>
        <taxon>Cupriavidus</taxon>
    </lineage>
</organism>
<sequence length="325" mass="34393">MSRPQRLLLALAASACAALAATGAPAQSAQGTPSDYRLAPQRIAPDTWLIAGENADFAPANGCNIINTAFIDTGDGVVVVNTGPSLRYGQQQRRAIAAATAAPVRQVLNLNLHPDHFFGNQAWSDAPTQALPGTIAGAAREGEAYADNLYRLCGAWLAGTTPAPAGLPAQPGRFRLGTHELELLRFDGHTGDDLVLVDHSAGVIFAGGLVFHQRAPTTPHADLPRWLASLDRLEALQRRSGARVLVPSHGPLDADGGAEAIGQTRAYLRWLDTRMREAAAAGTDLAELIAQPVPAPFAGWAAMPQEYVRNLTHLYPAYERAALAD</sequence>
<evidence type="ECO:0000256" key="1">
    <source>
        <dbReference type="ARBA" id="ARBA00005250"/>
    </source>
</evidence>
<dbReference type="PANTHER" id="PTHR42951">
    <property type="entry name" value="METALLO-BETA-LACTAMASE DOMAIN-CONTAINING"/>
    <property type="match status" value="1"/>
</dbReference>
<name>A0ABM6FCU0_9BURK</name>
<proteinExistence type="inferred from homology"/>
<feature type="signal peptide" evidence="2">
    <location>
        <begin position="1"/>
        <end position="20"/>
    </location>
</feature>
<feature type="domain" description="Metallo-beta-lactamase" evidence="3">
    <location>
        <begin position="65"/>
        <end position="249"/>
    </location>
</feature>
<dbReference type="InterPro" id="IPR001279">
    <property type="entry name" value="Metallo-B-lactamas"/>
</dbReference>
<evidence type="ECO:0000259" key="3">
    <source>
        <dbReference type="SMART" id="SM00849"/>
    </source>
</evidence>
<dbReference type="Pfam" id="PF00753">
    <property type="entry name" value="Lactamase_B"/>
    <property type="match status" value="1"/>
</dbReference>
<dbReference type="InterPro" id="IPR036866">
    <property type="entry name" value="RibonucZ/Hydroxyglut_hydro"/>
</dbReference>
<reference evidence="4 5" key="1">
    <citation type="submission" date="2016-10" db="EMBL/GenBank/DDBJ databases">
        <title>Complete genome sequences of three Cupriavidus strains isolated from various Malaysian environments.</title>
        <authorList>
            <person name="Abdullah A.A.-A."/>
            <person name="Shafie N.A.H."/>
            <person name="Lau N.S."/>
        </authorList>
    </citation>
    <scope>NUCLEOTIDE SEQUENCE [LARGE SCALE GENOMIC DNA]</scope>
    <source>
        <strain evidence="4 5">USMAA1020</strain>
    </source>
</reference>